<protein>
    <submittedName>
        <fullName evidence="1">Uncharacterized protein</fullName>
    </submittedName>
</protein>
<evidence type="ECO:0000313" key="1">
    <source>
        <dbReference type="EMBL" id="CAG9326392.1"/>
    </source>
</evidence>
<proteinExistence type="predicted"/>
<keyword evidence="2" id="KW-1185">Reference proteome</keyword>
<dbReference type="EMBL" id="CAJZBQ010000040">
    <property type="protein sequence ID" value="CAG9326392.1"/>
    <property type="molecule type" value="Genomic_DNA"/>
</dbReference>
<name>A0AAU9JSH9_9CILI</name>
<dbReference type="AlphaFoldDB" id="A0AAU9JSH9"/>
<dbReference type="Proteomes" id="UP001162131">
    <property type="component" value="Unassembled WGS sequence"/>
</dbReference>
<evidence type="ECO:0000313" key="2">
    <source>
        <dbReference type="Proteomes" id="UP001162131"/>
    </source>
</evidence>
<sequence>MKLLINKILIRDFKSEIKNFSISFLKHFDVFQELTIFFTKMSSLRSSRESKNKEKFFESKYKVDKFSRQGSNDRLNDFKQKLELSFKSQKSSQSNWKAFRSEIKPKPIASSSLIPSLSHYQDISHFRPTTPTSPKPGSPLFRIKPQIDEFFRGLNASRSTSPIIVSPKARSPWVNLNLNKKSLQEALRIENLRKGIEILEEMNDQDFRRLPSSYTQDLSKFCRKALNKVKGFDF</sequence>
<gene>
    <name evidence="1" type="ORF">BSTOLATCC_MIC40819</name>
</gene>
<reference evidence="1" key="1">
    <citation type="submission" date="2021-09" db="EMBL/GenBank/DDBJ databases">
        <authorList>
            <consortium name="AG Swart"/>
            <person name="Singh M."/>
            <person name="Singh A."/>
            <person name="Seah K."/>
            <person name="Emmerich C."/>
        </authorList>
    </citation>
    <scope>NUCLEOTIDE SEQUENCE</scope>
    <source>
        <strain evidence="1">ATCC30299</strain>
    </source>
</reference>
<accession>A0AAU9JSH9</accession>
<comment type="caution">
    <text evidence="1">The sequence shown here is derived from an EMBL/GenBank/DDBJ whole genome shotgun (WGS) entry which is preliminary data.</text>
</comment>
<organism evidence="1 2">
    <name type="scientific">Blepharisma stoltei</name>
    <dbReference type="NCBI Taxonomy" id="1481888"/>
    <lineage>
        <taxon>Eukaryota</taxon>
        <taxon>Sar</taxon>
        <taxon>Alveolata</taxon>
        <taxon>Ciliophora</taxon>
        <taxon>Postciliodesmatophora</taxon>
        <taxon>Heterotrichea</taxon>
        <taxon>Heterotrichida</taxon>
        <taxon>Blepharismidae</taxon>
        <taxon>Blepharisma</taxon>
    </lineage>
</organism>